<gene>
    <name evidence="1" type="ORF">METZ01_LOCUS486305</name>
</gene>
<dbReference type="EMBL" id="UINC01210127">
    <property type="protein sequence ID" value="SVE33451.1"/>
    <property type="molecule type" value="Genomic_DNA"/>
</dbReference>
<organism evidence="1">
    <name type="scientific">marine metagenome</name>
    <dbReference type="NCBI Taxonomy" id="408172"/>
    <lineage>
        <taxon>unclassified sequences</taxon>
        <taxon>metagenomes</taxon>
        <taxon>ecological metagenomes</taxon>
    </lineage>
</organism>
<sequence>MSSYEVVLYKNIVPSLAKIEQSITDKKVVEYSREKILNFK</sequence>
<name>A0A383CMW0_9ZZZZ</name>
<dbReference type="AlphaFoldDB" id="A0A383CMW0"/>
<accession>A0A383CMW0</accession>
<reference evidence="1" key="1">
    <citation type="submission" date="2018-05" db="EMBL/GenBank/DDBJ databases">
        <authorList>
            <person name="Lanie J.A."/>
            <person name="Ng W.-L."/>
            <person name="Kazmierczak K.M."/>
            <person name="Andrzejewski T.M."/>
            <person name="Davidsen T.M."/>
            <person name="Wayne K.J."/>
            <person name="Tettelin H."/>
            <person name="Glass J.I."/>
            <person name="Rusch D."/>
            <person name="Podicherti R."/>
            <person name="Tsui H.-C.T."/>
            <person name="Winkler M.E."/>
        </authorList>
    </citation>
    <scope>NUCLEOTIDE SEQUENCE</scope>
</reference>
<evidence type="ECO:0000313" key="1">
    <source>
        <dbReference type="EMBL" id="SVE33451.1"/>
    </source>
</evidence>
<proteinExistence type="predicted"/>
<protein>
    <submittedName>
        <fullName evidence="1">Uncharacterized protein</fullName>
    </submittedName>
</protein>